<comment type="caution">
    <text evidence="1">The sequence shown here is derived from an EMBL/GenBank/DDBJ whole genome shotgun (WGS) entry which is preliminary data.</text>
</comment>
<keyword evidence="3" id="KW-1185">Reference proteome</keyword>
<gene>
    <name evidence="1" type="ORF">HUJ06_014940</name>
    <name evidence="2" type="ORF">HUJ06_014941</name>
</gene>
<dbReference type="EMBL" id="DUZY01000005">
    <property type="protein sequence ID" value="DAD40618.1"/>
    <property type="molecule type" value="Genomic_DNA"/>
</dbReference>
<evidence type="ECO:0000313" key="3">
    <source>
        <dbReference type="Proteomes" id="UP000607653"/>
    </source>
</evidence>
<protein>
    <submittedName>
        <fullName evidence="1">Uncharacterized protein</fullName>
    </submittedName>
</protein>
<dbReference type="EMBL" id="DUZY01000005">
    <property type="protein sequence ID" value="DAD40617.1"/>
    <property type="molecule type" value="Genomic_DNA"/>
</dbReference>
<reference evidence="1 3" key="1">
    <citation type="journal article" date="2020" name="Mol. Biol. Evol.">
        <title>Distinct Expression and Methylation Patterns for Genes with Different Fates following a Single Whole-Genome Duplication in Flowering Plants.</title>
        <authorList>
            <person name="Shi T."/>
            <person name="Rahmani R.S."/>
            <person name="Gugger P.F."/>
            <person name="Wang M."/>
            <person name="Li H."/>
            <person name="Zhang Y."/>
            <person name="Li Z."/>
            <person name="Wang Q."/>
            <person name="Van de Peer Y."/>
            <person name="Marchal K."/>
            <person name="Chen J."/>
        </authorList>
    </citation>
    <scope>NUCLEOTIDE SEQUENCE [LARGE SCALE GENOMIC DNA]</scope>
    <source>
        <tissue evidence="1">Leaf</tissue>
    </source>
</reference>
<dbReference type="Proteomes" id="UP000607653">
    <property type="component" value="Unassembled WGS sequence"/>
</dbReference>
<organism evidence="1 3">
    <name type="scientific">Nelumbo nucifera</name>
    <name type="common">Sacred lotus</name>
    <dbReference type="NCBI Taxonomy" id="4432"/>
    <lineage>
        <taxon>Eukaryota</taxon>
        <taxon>Viridiplantae</taxon>
        <taxon>Streptophyta</taxon>
        <taxon>Embryophyta</taxon>
        <taxon>Tracheophyta</taxon>
        <taxon>Spermatophyta</taxon>
        <taxon>Magnoliopsida</taxon>
        <taxon>Proteales</taxon>
        <taxon>Nelumbonaceae</taxon>
        <taxon>Nelumbo</taxon>
    </lineage>
</organism>
<evidence type="ECO:0000313" key="1">
    <source>
        <dbReference type="EMBL" id="DAD40617.1"/>
    </source>
</evidence>
<accession>A0A822Z6Z6</accession>
<dbReference type="AlphaFoldDB" id="A0A822Z6Z6"/>
<sequence>MEVLSCSNVKYAEESNQPKQSAGTTFMCGGELNCLEPGKQAQAFGLYA</sequence>
<proteinExistence type="predicted"/>
<name>A0A822Z6Z6_NELNU</name>
<evidence type="ECO:0000313" key="2">
    <source>
        <dbReference type="EMBL" id="DAD40618.1"/>
    </source>
</evidence>